<proteinExistence type="predicted"/>
<reference evidence="1 2" key="1">
    <citation type="submission" date="2019-05" db="EMBL/GenBank/DDBJ databases">
        <title>Another draft genome of Portunus trituberculatus and its Hox gene families provides insights of decapod evolution.</title>
        <authorList>
            <person name="Jeong J.-H."/>
            <person name="Song I."/>
            <person name="Kim S."/>
            <person name="Choi T."/>
            <person name="Kim D."/>
            <person name="Ryu S."/>
            <person name="Kim W."/>
        </authorList>
    </citation>
    <scope>NUCLEOTIDE SEQUENCE [LARGE SCALE GENOMIC DNA]</scope>
    <source>
        <tissue evidence="1">Muscle</tissue>
    </source>
</reference>
<keyword evidence="2" id="KW-1185">Reference proteome</keyword>
<gene>
    <name evidence="1" type="ORF">E2C01_022704</name>
</gene>
<dbReference type="Proteomes" id="UP000324222">
    <property type="component" value="Unassembled WGS sequence"/>
</dbReference>
<comment type="caution">
    <text evidence="1">The sequence shown here is derived from an EMBL/GenBank/DDBJ whole genome shotgun (WGS) entry which is preliminary data.</text>
</comment>
<accession>A0A5B7E7T5</accession>
<protein>
    <submittedName>
        <fullName evidence="1">Uncharacterized protein</fullName>
    </submittedName>
</protein>
<name>A0A5B7E7T5_PORTR</name>
<evidence type="ECO:0000313" key="1">
    <source>
        <dbReference type="EMBL" id="MPC29469.1"/>
    </source>
</evidence>
<dbReference type="AlphaFoldDB" id="A0A5B7E7T5"/>
<sequence>MVKKRGQIKKRGYFKSEIEPLHYLTKEFCLQQQKLAHDQCVIWNAMASCNRHPGHGLVLVIIVVSRDTHEGRKEWEADSTALDSMTHTQLTN</sequence>
<evidence type="ECO:0000313" key="2">
    <source>
        <dbReference type="Proteomes" id="UP000324222"/>
    </source>
</evidence>
<organism evidence="1 2">
    <name type="scientific">Portunus trituberculatus</name>
    <name type="common">Swimming crab</name>
    <name type="synonym">Neptunus trituberculatus</name>
    <dbReference type="NCBI Taxonomy" id="210409"/>
    <lineage>
        <taxon>Eukaryota</taxon>
        <taxon>Metazoa</taxon>
        <taxon>Ecdysozoa</taxon>
        <taxon>Arthropoda</taxon>
        <taxon>Crustacea</taxon>
        <taxon>Multicrustacea</taxon>
        <taxon>Malacostraca</taxon>
        <taxon>Eumalacostraca</taxon>
        <taxon>Eucarida</taxon>
        <taxon>Decapoda</taxon>
        <taxon>Pleocyemata</taxon>
        <taxon>Brachyura</taxon>
        <taxon>Eubrachyura</taxon>
        <taxon>Portunoidea</taxon>
        <taxon>Portunidae</taxon>
        <taxon>Portuninae</taxon>
        <taxon>Portunus</taxon>
    </lineage>
</organism>
<dbReference type="EMBL" id="VSRR010002078">
    <property type="protein sequence ID" value="MPC29469.1"/>
    <property type="molecule type" value="Genomic_DNA"/>
</dbReference>